<dbReference type="GO" id="GO:0006313">
    <property type="term" value="P:DNA transposition"/>
    <property type="evidence" value="ECO:0007669"/>
    <property type="project" value="UniProtKB-UniRule"/>
</dbReference>
<keyword evidence="6" id="KW-0814">Transposable element</keyword>
<evidence type="ECO:0000256" key="6">
    <source>
        <dbReference type="RuleBase" id="RU365089"/>
    </source>
</evidence>
<evidence type="ECO:0000256" key="4">
    <source>
        <dbReference type="ARBA" id="ARBA00023125"/>
    </source>
</evidence>
<dbReference type="InterPro" id="IPR001207">
    <property type="entry name" value="Transposase_mutator"/>
</dbReference>
<evidence type="ECO:0000256" key="1">
    <source>
        <dbReference type="ARBA" id="ARBA00002190"/>
    </source>
</evidence>
<organism evidence="7 8">
    <name type="scientific">Agathobacter rectalis</name>
    <dbReference type="NCBI Taxonomy" id="39491"/>
    <lineage>
        <taxon>Bacteria</taxon>
        <taxon>Bacillati</taxon>
        <taxon>Bacillota</taxon>
        <taxon>Clostridia</taxon>
        <taxon>Lachnospirales</taxon>
        <taxon>Lachnospiraceae</taxon>
        <taxon>Agathobacter</taxon>
    </lineage>
</organism>
<dbReference type="PANTHER" id="PTHR33217:SF8">
    <property type="entry name" value="MUTATOR FAMILY TRANSPOSASE"/>
    <property type="match status" value="1"/>
</dbReference>
<evidence type="ECO:0000256" key="5">
    <source>
        <dbReference type="ARBA" id="ARBA00023172"/>
    </source>
</evidence>
<proteinExistence type="inferred from homology"/>
<keyword evidence="4 6" id="KW-0238">DNA-binding</keyword>
<sequence length="147" mass="17461">MRYSTRFVNYKDLKPFVQDLKEVYQASTEELALENLDQLEEKWGKKYPSSVSSWRNNWPQLSTYFKYPAEIRKLIYTTNSIENFNRQLRKVTKTKTIFPTDDALFKVLYLAMCDITEKWTGAGWNWGQTLNQLCIYFGDRISPSDLE</sequence>
<name>A0A174G2W4_9FIRM</name>
<keyword evidence="5 6" id="KW-0233">DNA recombination</keyword>
<dbReference type="GO" id="GO:0004803">
    <property type="term" value="F:transposase activity"/>
    <property type="evidence" value="ECO:0007669"/>
    <property type="project" value="UniProtKB-UniRule"/>
</dbReference>
<dbReference type="AlphaFoldDB" id="A0A174G2W4"/>
<dbReference type="PANTHER" id="PTHR33217">
    <property type="entry name" value="TRANSPOSASE FOR INSERTION SEQUENCE ELEMENT IS1081"/>
    <property type="match status" value="1"/>
</dbReference>
<protein>
    <recommendedName>
        <fullName evidence="6">Mutator family transposase</fullName>
    </recommendedName>
</protein>
<evidence type="ECO:0000313" key="8">
    <source>
        <dbReference type="Proteomes" id="UP000095384"/>
    </source>
</evidence>
<keyword evidence="3 6" id="KW-0815">Transposition</keyword>
<dbReference type="Proteomes" id="UP000095384">
    <property type="component" value="Unassembled WGS sequence"/>
</dbReference>
<dbReference type="Pfam" id="PF00872">
    <property type="entry name" value="Transposase_mut"/>
    <property type="match status" value="1"/>
</dbReference>
<accession>A0A174G2W4</accession>
<evidence type="ECO:0000313" key="7">
    <source>
        <dbReference type="EMBL" id="CUO55967.1"/>
    </source>
</evidence>
<evidence type="ECO:0000256" key="3">
    <source>
        <dbReference type="ARBA" id="ARBA00022578"/>
    </source>
</evidence>
<comment type="function">
    <text evidence="1 6">Required for the transposition of the insertion element.</text>
</comment>
<gene>
    <name evidence="7" type="ORF">ERS852417_02578</name>
</gene>
<dbReference type="GO" id="GO:0003677">
    <property type="term" value="F:DNA binding"/>
    <property type="evidence" value="ECO:0007669"/>
    <property type="project" value="UniProtKB-UniRule"/>
</dbReference>
<reference evidence="7 8" key="1">
    <citation type="submission" date="2015-09" db="EMBL/GenBank/DDBJ databases">
        <authorList>
            <consortium name="Pathogen Informatics"/>
        </authorList>
    </citation>
    <scope>NUCLEOTIDE SEQUENCE [LARGE SCALE GENOMIC DNA]</scope>
    <source>
        <strain evidence="7 8">2789STDY5608860</strain>
    </source>
</reference>
<dbReference type="EMBL" id="CYYW01000023">
    <property type="protein sequence ID" value="CUO55967.1"/>
    <property type="molecule type" value="Genomic_DNA"/>
</dbReference>
<comment type="similarity">
    <text evidence="2 6">Belongs to the transposase mutator family.</text>
</comment>
<evidence type="ECO:0000256" key="2">
    <source>
        <dbReference type="ARBA" id="ARBA00010961"/>
    </source>
</evidence>